<reference evidence="1 2" key="1">
    <citation type="submission" date="2016-07" db="EMBL/GenBank/DDBJ databases">
        <authorList>
            <consortium name="Pathogen Informatics"/>
        </authorList>
    </citation>
    <scope>NUCLEOTIDE SEQUENCE [LARGE SCALE GENOMIC DNA]</scope>
</reference>
<accession>A0A1G4E6D4</accession>
<sequence>MERHLTEKNLEKFTSNIMYSYFDDVKVNCGYIDFHSDISDELIFYPNLKSISEKFAKALCYIYDNKKKHPQNFDKELCSYLYYWIGDKIYSNSGDTKVFSKLIRTFFDILNEKYYYDICDTPKTEIDENTFKNNKLLFDYSKNHVNIDHHTVYGDWTCDEKYNEVLKNYVEIYKDAYSNCKQMSEKKYDCEYFNKLYPEDQYEKLSSFNCRKYNPPNLSDGIKAFEQNETSSPVVRGLERNLIPEIHPVSDINNRKNFYSVSNPKHVSPMTHTLNEGKSLPMDNTTEGGSSKTIAGSIVPVLGVSSFSLLLYKVTPVGGYINRLLGRNRNVYNSMEYMDAFNPYNEGMDPVDRRMNISYHRL</sequence>
<evidence type="ECO:0000313" key="2">
    <source>
        <dbReference type="Proteomes" id="UP000196402"/>
    </source>
</evidence>
<dbReference type="VEuPathDB" id="PlasmoDB:PVPAM_030030500"/>
<proteinExistence type="predicted"/>
<evidence type="ECO:0000313" key="1">
    <source>
        <dbReference type="EMBL" id="SCA59728.1"/>
    </source>
</evidence>
<dbReference type="VEuPathDB" id="PlasmoDB:PVP01_0011160"/>
<dbReference type="EMBL" id="FLYH01000070">
    <property type="protein sequence ID" value="SCA59728.1"/>
    <property type="molecule type" value="Genomic_DNA"/>
</dbReference>
<dbReference type="Proteomes" id="UP000196402">
    <property type="component" value="Unassembled WGS sequence"/>
</dbReference>
<organism evidence="1 2">
    <name type="scientific">Plasmodium vivax</name>
    <name type="common">malaria parasite P. vivax</name>
    <dbReference type="NCBI Taxonomy" id="5855"/>
    <lineage>
        <taxon>Eukaryota</taxon>
        <taxon>Sar</taxon>
        <taxon>Alveolata</taxon>
        <taxon>Apicomplexa</taxon>
        <taxon>Aconoidasida</taxon>
        <taxon>Haemosporida</taxon>
        <taxon>Plasmodiidae</taxon>
        <taxon>Plasmodium</taxon>
        <taxon>Plasmodium (Plasmodium)</taxon>
    </lineage>
</organism>
<dbReference type="InterPro" id="IPR008780">
    <property type="entry name" value="Plasmodium_Vir"/>
</dbReference>
<protein>
    <submittedName>
        <fullName evidence="1">Vir protein, putative</fullName>
    </submittedName>
</protein>
<gene>
    <name evidence="1" type="ORF">PVT01_000038900</name>
</gene>
<dbReference type="VEuPathDB" id="PlasmoDB:PVW1_060033800"/>
<name>A0A1G4E6D4_PLAVI</name>
<dbReference type="Pfam" id="PF05795">
    <property type="entry name" value="Plasmodium_Vir"/>
    <property type="match status" value="1"/>
</dbReference>
<dbReference type="AlphaFoldDB" id="A0A1G4E6D4"/>
<dbReference type="VEuPathDB" id="PlasmoDB:PVX_064690"/>